<evidence type="ECO:0000256" key="3">
    <source>
        <dbReference type="ARBA" id="ARBA00022728"/>
    </source>
</evidence>
<evidence type="ECO:0000256" key="2">
    <source>
        <dbReference type="ARBA" id="ARBA00014280"/>
    </source>
</evidence>
<reference evidence="8 9" key="1">
    <citation type="submission" date="2018-12" db="EMBL/GenBank/DDBJ databases">
        <authorList>
            <person name="Tiukova I."/>
            <person name="Dainat J."/>
        </authorList>
    </citation>
    <scope>NUCLEOTIDE SEQUENCE [LARGE SCALE GENOMIC DNA]</scope>
</reference>
<evidence type="ECO:0000313" key="9">
    <source>
        <dbReference type="Proteomes" id="UP000290900"/>
    </source>
</evidence>
<keyword evidence="9" id="KW-1185">Reference proteome</keyword>
<evidence type="ECO:0000256" key="5">
    <source>
        <dbReference type="SAM" id="Coils"/>
    </source>
</evidence>
<feature type="region of interest" description="Disordered" evidence="6">
    <location>
        <begin position="363"/>
        <end position="402"/>
    </location>
</feature>
<gene>
    <name evidence="8" type="ORF">BRENAR_LOCUS2692</name>
</gene>
<proteinExistence type="inferred from homology"/>
<dbReference type="Proteomes" id="UP000290900">
    <property type="component" value="Unassembled WGS sequence"/>
</dbReference>
<dbReference type="GO" id="GO:0005681">
    <property type="term" value="C:spliceosomal complex"/>
    <property type="evidence" value="ECO:0007669"/>
    <property type="project" value="UniProtKB-KW"/>
</dbReference>
<name>A0A448YM29_BRENA</name>
<dbReference type="AlphaFoldDB" id="A0A448YM29"/>
<evidence type="ECO:0000256" key="4">
    <source>
        <dbReference type="ARBA" id="ARBA00025004"/>
    </source>
</evidence>
<feature type="domain" description="PWI" evidence="7">
    <location>
        <begin position="573"/>
        <end position="640"/>
    </location>
</feature>
<feature type="coiled-coil region" evidence="5">
    <location>
        <begin position="334"/>
        <end position="361"/>
    </location>
</feature>
<dbReference type="Gene3D" id="1.20.1390.10">
    <property type="entry name" value="PWI domain"/>
    <property type="match status" value="1"/>
</dbReference>
<comment type="function">
    <text evidence="4">Component of the U1 snRNP particle, which recognizes and binds the 5'-splice site of pre-mRNA. Together with other non-snRNP factors, U1 snRNP forms the spliceosomal commitment complex, that targets pre-mRNA to the splicing pathway.</text>
</comment>
<feature type="compositionally biased region" description="Acidic residues" evidence="6">
    <location>
        <begin position="383"/>
        <end position="392"/>
    </location>
</feature>
<dbReference type="InParanoid" id="A0A448YM29"/>
<dbReference type="Pfam" id="PF01480">
    <property type="entry name" value="PWI"/>
    <property type="match status" value="1"/>
</dbReference>
<accession>A0A448YM29</accession>
<keyword evidence="3" id="KW-0507">mRNA processing</keyword>
<evidence type="ECO:0000256" key="6">
    <source>
        <dbReference type="SAM" id="MobiDB-lite"/>
    </source>
</evidence>
<sequence>MASQPVDRITKDVSSGRGSKFLNFVLSSDGLVKGNSRKFPVSRFASGHGGMPASLHTSDDQLRALHFDSFVSLNDILTSSKTGLPLAHVNRNGELDSEQQEHSEGRETLMDVDDDIHLPDIPTHFVPLRAFEDDDDKSGSGSVSRALVVAVQNLPKWLLNSVQLLDSLLQYVIAELGTKCSVVLKDKPAEKVEIDPEFKWTYLDDDYVAESKIVFVQFDDILALHLFKRSVNGLEVASDTDTKASIKVTSKGVIGLALTRLAEAVSVDTAGDSSSLLTERITKLQRYAENRFKLGNHKPVDAEEYSNQYRVDPADIADIPVDMVQTVKEGIVDFRLHAIKVENEEREKRQLEDKRKTRVKLRRLFQDVNQNSGETGSERSKDDAEEEMEDIQVDGTDKRGEVGDKELEKLQEERIKDRTNVFYGERLEGVRRKDAYRSKLSGKFSTSIKHDVYLKETIPTARKRFMSTFVNGIQDTNNKIDENFNYYVRHNKYLQYRSKSKLEEERKDAFDRDDEGKELDVAEETSTFLASFDTAKEKPVRISIKKKSKSQVSSARRTRSSSDIFSREEVLSKIRSNVESTVEEYLGVKEKSLVEFIMDFLQKNYSKGAASSEYREFVSELSETLEEDAPAAAEKLYGIINSLT</sequence>
<dbReference type="EMBL" id="CAACVR010000015">
    <property type="protein sequence ID" value="VEU21960.1"/>
    <property type="molecule type" value="Genomic_DNA"/>
</dbReference>
<evidence type="ECO:0000259" key="7">
    <source>
        <dbReference type="Pfam" id="PF01480"/>
    </source>
</evidence>
<keyword evidence="5" id="KW-0175">Coiled coil</keyword>
<organism evidence="8 9">
    <name type="scientific">Brettanomyces naardenensis</name>
    <name type="common">Yeast</name>
    <dbReference type="NCBI Taxonomy" id="13370"/>
    <lineage>
        <taxon>Eukaryota</taxon>
        <taxon>Fungi</taxon>
        <taxon>Dikarya</taxon>
        <taxon>Ascomycota</taxon>
        <taxon>Saccharomycotina</taxon>
        <taxon>Pichiomycetes</taxon>
        <taxon>Pichiales</taxon>
        <taxon>Pichiaceae</taxon>
        <taxon>Brettanomyces</taxon>
    </lineage>
</organism>
<dbReference type="FunCoup" id="A0A448YM29">
    <property type="interactions" value="164"/>
</dbReference>
<keyword evidence="3" id="KW-0747">Spliceosome</keyword>
<dbReference type="STRING" id="13370.A0A448YM29"/>
<dbReference type="OrthoDB" id="6275295at2759"/>
<keyword evidence="3" id="KW-0508">mRNA splicing</keyword>
<evidence type="ECO:0000256" key="1">
    <source>
        <dbReference type="ARBA" id="ARBA00005544"/>
    </source>
</evidence>
<evidence type="ECO:0000313" key="8">
    <source>
        <dbReference type="EMBL" id="VEU21960.1"/>
    </source>
</evidence>
<comment type="similarity">
    <text evidence="1">Belongs to the SNU71 family.</text>
</comment>
<dbReference type="InterPro" id="IPR002483">
    <property type="entry name" value="PWI_dom"/>
</dbReference>
<protein>
    <recommendedName>
        <fullName evidence="2">U1 small nuclear ribonucleoprotein component SNU71</fullName>
    </recommendedName>
</protein>